<dbReference type="InterPro" id="IPR036770">
    <property type="entry name" value="Ankyrin_rpt-contain_sf"/>
</dbReference>
<name>A0A1R2D0F0_9CILI</name>
<evidence type="ECO:0000313" key="2">
    <source>
        <dbReference type="Proteomes" id="UP000187209"/>
    </source>
</evidence>
<dbReference type="Gene3D" id="1.25.40.20">
    <property type="entry name" value="Ankyrin repeat-containing domain"/>
    <property type="match status" value="1"/>
</dbReference>
<sequence>MGCSTSFTSKKGLEDILKKTIDIDNYKAMSNILKQEIKSTKNPALVDTHKFFHEGFTFSIFDYALYKGKTNCFKTLYNNFHSSALDLINSYHSQGLDPIYTICISGNIELLSFFFPIYLETKDASDYPLSPSILSPIQISAKHGHISIINYFDKYFKSKPPSEYNVNSCNIYGENAAGVALKEGRYKVLKYIIEKFDSKIEGVNDPLMICLTQAELKPDREYLECAVYAIENLKYLVLKRHIGFLKDNSVLSLYLDRKYNENEGRWANESRDSIATNYSIE</sequence>
<comment type="caution">
    <text evidence="1">The sequence shown here is derived from an EMBL/GenBank/DDBJ whole genome shotgun (WGS) entry which is preliminary data.</text>
</comment>
<gene>
    <name evidence="1" type="ORF">SteCoe_2082</name>
</gene>
<dbReference type="EMBL" id="MPUH01000022">
    <property type="protein sequence ID" value="OMJ94738.1"/>
    <property type="molecule type" value="Genomic_DNA"/>
</dbReference>
<evidence type="ECO:0000313" key="1">
    <source>
        <dbReference type="EMBL" id="OMJ94738.1"/>
    </source>
</evidence>
<evidence type="ECO:0008006" key="3">
    <source>
        <dbReference type="Google" id="ProtNLM"/>
    </source>
</evidence>
<dbReference type="Proteomes" id="UP000187209">
    <property type="component" value="Unassembled WGS sequence"/>
</dbReference>
<reference evidence="1 2" key="1">
    <citation type="submission" date="2016-11" db="EMBL/GenBank/DDBJ databases">
        <title>The macronuclear genome of Stentor coeruleus: a giant cell with tiny introns.</title>
        <authorList>
            <person name="Slabodnick M."/>
            <person name="Ruby J.G."/>
            <person name="Reiff S.B."/>
            <person name="Swart E.C."/>
            <person name="Gosai S."/>
            <person name="Prabakaran S."/>
            <person name="Witkowska E."/>
            <person name="Larue G.E."/>
            <person name="Fisher S."/>
            <person name="Freeman R.M."/>
            <person name="Gunawardena J."/>
            <person name="Chu W."/>
            <person name="Stover N.A."/>
            <person name="Gregory B.D."/>
            <person name="Nowacki M."/>
            <person name="Derisi J."/>
            <person name="Roy S.W."/>
            <person name="Marshall W.F."/>
            <person name="Sood P."/>
        </authorList>
    </citation>
    <scope>NUCLEOTIDE SEQUENCE [LARGE SCALE GENOMIC DNA]</scope>
    <source>
        <strain evidence="1">WM001</strain>
    </source>
</reference>
<dbReference type="SUPFAM" id="SSF48403">
    <property type="entry name" value="Ankyrin repeat"/>
    <property type="match status" value="1"/>
</dbReference>
<protein>
    <recommendedName>
        <fullName evidence="3">Ankyrin repeat protein</fullName>
    </recommendedName>
</protein>
<proteinExistence type="predicted"/>
<keyword evidence="2" id="KW-1185">Reference proteome</keyword>
<accession>A0A1R2D0F0</accession>
<organism evidence="1 2">
    <name type="scientific">Stentor coeruleus</name>
    <dbReference type="NCBI Taxonomy" id="5963"/>
    <lineage>
        <taxon>Eukaryota</taxon>
        <taxon>Sar</taxon>
        <taxon>Alveolata</taxon>
        <taxon>Ciliophora</taxon>
        <taxon>Postciliodesmatophora</taxon>
        <taxon>Heterotrichea</taxon>
        <taxon>Heterotrichida</taxon>
        <taxon>Stentoridae</taxon>
        <taxon>Stentor</taxon>
    </lineage>
</organism>
<dbReference type="AlphaFoldDB" id="A0A1R2D0F0"/>